<dbReference type="Proteomes" id="UP000663879">
    <property type="component" value="Unassembled WGS sequence"/>
</dbReference>
<dbReference type="Pfam" id="PF22938">
    <property type="entry name" value="Integrase_p58_C"/>
    <property type="match status" value="1"/>
</dbReference>
<keyword evidence="3" id="KW-1185">Reference proteome</keyword>
<dbReference type="AlphaFoldDB" id="A0A814MS90"/>
<gene>
    <name evidence="2" type="ORF">OXX778_LOCUS20296</name>
</gene>
<evidence type="ECO:0000313" key="2">
    <source>
        <dbReference type="EMBL" id="CAF1083270.1"/>
    </source>
</evidence>
<protein>
    <recommendedName>
        <fullName evidence="1">Integrase p58-like C-terminal domain-containing protein</fullName>
    </recommendedName>
</protein>
<dbReference type="EMBL" id="CAJNOC010006685">
    <property type="protein sequence ID" value="CAF1083270.1"/>
    <property type="molecule type" value="Genomic_DNA"/>
</dbReference>
<sequence length="294" mass="33310">MRKSQENQKRQYDSKVRDKIKFDICDLVILVNTKQRPGQVRNFEPKFIGPYKILERVTEVNFKIQNLANQKSTVFVHYKRMRKDNERKSEEMSNNLVALNKPIINVSPIDEEADINNKILMQALVNNRSISVPNNNNENVMNVNSIVQPVIVEIDLNSKSDELNLDPNQRLKVVSCKSRESTGSKFGRSEKSEEELAANVVTSEATKHEMDLPSPDGDGWLTCIFKNCVDRFAKPFGLKVHAGRMHKVKFVESKIQASSIIITPTNDKESLAAVGSIENLNTRASGTPMDIMYS</sequence>
<organism evidence="2 3">
    <name type="scientific">Brachionus calyciflorus</name>
    <dbReference type="NCBI Taxonomy" id="104777"/>
    <lineage>
        <taxon>Eukaryota</taxon>
        <taxon>Metazoa</taxon>
        <taxon>Spiralia</taxon>
        <taxon>Gnathifera</taxon>
        <taxon>Rotifera</taxon>
        <taxon>Eurotatoria</taxon>
        <taxon>Monogononta</taxon>
        <taxon>Pseudotrocha</taxon>
        <taxon>Ploima</taxon>
        <taxon>Brachionidae</taxon>
        <taxon>Brachionus</taxon>
    </lineage>
</organism>
<proteinExistence type="predicted"/>
<dbReference type="InterPro" id="IPR054465">
    <property type="entry name" value="Integrase_p58-like_C"/>
</dbReference>
<evidence type="ECO:0000313" key="3">
    <source>
        <dbReference type="Proteomes" id="UP000663879"/>
    </source>
</evidence>
<dbReference type="OrthoDB" id="1000448at2759"/>
<reference evidence="2" key="1">
    <citation type="submission" date="2021-02" db="EMBL/GenBank/DDBJ databases">
        <authorList>
            <person name="Nowell W R."/>
        </authorList>
    </citation>
    <scope>NUCLEOTIDE SEQUENCE</scope>
    <source>
        <strain evidence="2">Ploen Becks lab</strain>
    </source>
</reference>
<name>A0A814MS90_9BILA</name>
<evidence type="ECO:0000259" key="1">
    <source>
        <dbReference type="Pfam" id="PF22938"/>
    </source>
</evidence>
<feature type="domain" description="Integrase p58-like C-terminal" evidence="1">
    <location>
        <begin position="49"/>
        <end position="82"/>
    </location>
</feature>
<comment type="caution">
    <text evidence="2">The sequence shown here is derived from an EMBL/GenBank/DDBJ whole genome shotgun (WGS) entry which is preliminary data.</text>
</comment>
<accession>A0A814MS90</accession>